<organism evidence="9 10">
    <name type="scientific">Candidatus Manganitrophus noduliformans</name>
    <dbReference type="NCBI Taxonomy" id="2606439"/>
    <lineage>
        <taxon>Bacteria</taxon>
        <taxon>Pseudomonadati</taxon>
        <taxon>Nitrospirota</taxon>
        <taxon>Nitrospiria</taxon>
        <taxon>Candidatus Troglogloeales</taxon>
        <taxon>Candidatus Manganitrophaceae</taxon>
        <taxon>Candidatus Manganitrophus</taxon>
    </lineage>
</organism>
<evidence type="ECO:0000256" key="5">
    <source>
        <dbReference type="ARBA" id="ARBA00023004"/>
    </source>
</evidence>
<keyword evidence="5 7" id="KW-0408">Iron</keyword>
<name>A0A7X6DSG8_9BACT</name>
<comment type="caution">
    <text evidence="9">The sequence shown here is derived from an EMBL/GenBank/DDBJ whole genome shotgun (WGS) entry which is preliminary data.</text>
</comment>
<comment type="similarity">
    <text evidence="1 8">Belongs to the cytochrome P450 family.</text>
</comment>
<keyword evidence="10" id="KW-1185">Reference proteome</keyword>
<evidence type="ECO:0000256" key="4">
    <source>
        <dbReference type="ARBA" id="ARBA00023002"/>
    </source>
</evidence>
<sequence>MPPGPAGTPLVGQLFPFRRDPIDFLMRLAREYGDIARFKIGSQELFLFNHPDLIKNVLTVDHRSFIKGRGLQWAKRLLGEGLLTSEGEFHRRQRRIAQPAFHRQRIGAYGEMMTGYGVRTRERWEEEKPFDVLKEMMHLTMMVAAKTLFDTEAESEAKEIGEALSVSVEFFNRFTLPFADLLAELPVPSTLKFRKAKRRLDETVYRMIAERRASKEDRGDLLSMLLHATDEEGGTGGMTDQQLRDEAMTIFLAGHETTANALTWTWYLLSQHPDAETQLHAEIDALGGRLPAVDDLPKLTYTEKLLAESMRLYPPAWLLGYRAIRDYPVGRYVVPKGGIVLMSQYVMHHDPRYYPDPFRFDPERWEPAAKAVRPKFSYFPFGGGPRVCIGESFAWMEGILLIATLAQRWRLRLVPGHPVVLQPLITLRPKHGMMVTAERR</sequence>
<dbReference type="PRINTS" id="PR00385">
    <property type="entry name" value="P450"/>
</dbReference>
<dbReference type="Gene3D" id="1.10.630.10">
    <property type="entry name" value="Cytochrome P450"/>
    <property type="match status" value="1"/>
</dbReference>
<feature type="binding site" description="axial binding residue" evidence="7">
    <location>
        <position position="388"/>
    </location>
    <ligand>
        <name>heme</name>
        <dbReference type="ChEBI" id="CHEBI:30413"/>
    </ligand>
    <ligandPart>
        <name>Fe</name>
        <dbReference type="ChEBI" id="CHEBI:18248"/>
    </ligandPart>
</feature>
<dbReference type="InterPro" id="IPR002401">
    <property type="entry name" value="Cyt_P450_E_grp-I"/>
</dbReference>
<accession>A0A7X6DSG8</accession>
<dbReference type="AlphaFoldDB" id="A0A7X6DSG8"/>
<dbReference type="InterPro" id="IPR017972">
    <property type="entry name" value="Cyt_P450_CS"/>
</dbReference>
<reference evidence="9 10" key="1">
    <citation type="journal article" date="2020" name="Nature">
        <title>Bacterial chemolithoautotrophy via manganese oxidation.</title>
        <authorList>
            <person name="Yu H."/>
            <person name="Leadbetter J.R."/>
        </authorList>
    </citation>
    <scope>NUCLEOTIDE SEQUENCE [LARGE SCALE GENOMIC DNA]</scope>
    <source>
        <strain evidence="9 10">Mn-1</strain>
    </source>
</reference>
<evidence type="ECO:0000256" key="2">
    <source>
        <dbReference type="ARBA" id="ARBA00022617"/>
    </source>
</evidence>
<dbReference type="GO" id="GO:0016705">
    <property type="term" value="F:oxidoreductase activity, acting on paired donors, with incorporation or reduction of molecular oxygen"/>
    <property type="evidence" value="ECO:0007669"/>
    <property type="project" value="InterPro"/>
</dbReference>
<comment type="cofactor">
    <cofactor evidence="7">
        <name>heme</name>
        <dbReference type="ChEBI" id="CHEBI:30413"/>
    </cofactor>
</comment>
<evidence type="ECO:0000256" key="1">
    <source>
        <dbReference type="ARBA" id="ARBA00010617"/>
    </source>
</evidence>
<protein>
    <submittedName>
        <fullName evidence="9">Cytochrome P450</fullName>
    </submittedName>
</protein>
<evidence type="ECO:0000256" key="7">
    <source>
        <dbReference type="PIRSR" id="PIRSR602401-1"/>
    </source>
</evidence>
<evidence type="ECO:0000256" key="3">
    <source>
        <dbReference type="ARBA" id="ARBA00022723"/>
    </source>
</evidence>
<dbReference type="GO" id="GO:0004497">
    <property type="term" value="F:monooxygenase activity"/>
    <property type="evidence" value="ECO:0007669"/>
    <property type="project" value="UniProtKB-KW"/>
</dbReference>
<evidence type="ECO:0000256" key="6">
    <source>
        <dbReference type="ARBA" id="ARBA00023033"/>
    </source>
</evidence>
<dbReference type="InterPro" id="IPR050196">
    <property type="entry name" value="Cytochrome_P450_Monoox"/>
</dbReference>
<dbReference type="PRINTS" id="PR00463">
    <property type="entry name" value="EP450I"/>
</dbReference>
<dbReference type="InterPro" id="IPR036396">
    <property type="entry name" value="Cyt_P450_sf"/>
</dbReference>
<dbReference type="EMBL" id="VTOW01000003">
    <property type="protein sequence ID" value="NKE72213.1"/>
    <property type="molecule type" value="Genomic_DNA"/>
</dbReference>
<dbReference type="GO" id="GO:0020037">
    <property type="term" value="F:heme binding"/>
    <property type="evidence" value="ECO:0007669"/>
    <property type="project" value="InterPro"/>
</dbReference>
<keyword evidence="6 8" id="KW-0503">Monooxygenase</keyword>
<gene>
    <name evidence="9" type="ORF">MNODULE_15800</name>
</gene>
<dbReference type="Pfam" id="PF00067">
    <property type="entry name" value="p450"/>
    <property type="match status" value="1"/>
</dbReference>
<evidence type="ECO:0000313" key="9">
    <source>
        <dbReference type="EMBL" id="NKE72213.1"/>
    </source>
</evidence>
<dbReference type="CDD" id="cd20620">
    <property type="entry name" value="CYP132-like"/>
    <property type="match status" value="1"/>
</dbReference>
<dbReference type="InterPro" id="IPR001128">
    <property type="entry name" value="Cyt_P450"/>
</dbReference>
<evidence type="ECO:0000313" key="10">
    <source>
        <dbReference type="Proteomes" id="UP000534783"/>
    </source>
</evidence>
<evidence type="ECO:0000256" key="8">
    <source>
        <dbReference type="RuleBase" id="RU000461"/>
    </source>
</evidence>
<proteinExistence type="inferred from homology"/>
<keyword evidence="2 7" id="KW-0349">Heme</keyword>
<dbReference type="PANTHER" id="PTHR24291">
    <property type="entry name" value="CYTOCHROME P450 FAMILY 4"/>
    <property type="match status" value="1"/>
</dbReference>
<dbReference type="PANTHER" id="PTHR24291:SF50">
    <property type="entry name" value="BIFUNCTIONAL ALBAFLAVENONE MONOOXYGENASE_TERPENE SYNTHASE"/>
    <property type="match status" value="1"/>
</dbReference>
<dbReference type="Proteomes" id="UP000534783">
    <property type="component" value="Unassembled WGS sequence"/>
</dbReference>
<keyword evidence="4 8" id="KW-0560">Oxidoreductase</keyword>
<keyword evidence="3 7" id="KW-0479">Metal-binding</keyword>
<dbReference type="PROSITE" id="PS00086">
    <property type="entry name" value="CYTOCHROME_P450"/>
    <property type="match status" value="1"/>
</dbReference>
<dbReference type="SUPFAM" id="SSF48264">
    <property type="entry name" value="Cytochrome P450"/>
    <property type="match status" value="1"/>
</dbReference>
<dbReference type="GO" id="GO:0005506">
    <property type="term" value="F:iron ion binding"/>
    <property type="evidence" value="ECO:0007669"/>
    <property type="project" value="InterPro"/>
</dbReference>